<accession>A0A0P9FDK4</accession>
<reference evidence="1 2" key="1">
    <citation type="submission" date="2015-09" db="EMBL/GenBank/DDBJ databases">
        <title>Draft genome sequence of Kouleothrix aurantiaca JCM 19913.</title>
        <authorList>
            <person name="Hemp J."/>
        </authorList>
    </citation>
    <scope>NUCLEOTIDE SEQUENCE [LARGE SCALE GENOMIC DNA]</scope>
    <source>
        <strain evidence="1 2">COM-B</strain>
    </source>
</reference>
<evidence type="ECO:0000313" key="2">
    <source>
        <dbReference type="Proteomes" id="UP000050509"/>
    </source>
</evidence>
<keyword evidence="2" id="KW-1185">Reference proteome</keyword>
<dbReference type="AlphaFoldDB" id="A0A0P9FDK4"/>
<dbReference type="EMBL" id="LJCR01000014">
    <property type="protein sequence ID" value="KPV54807.1"/>
    <property type="molecule type" value="Genomic_DNA"/>
</dbReference>
<dbReference type="Proteomes" id="UP000050509">
    <property type="component" value="Unassembled WGS sequence"/>
</dbReference>
<organism evidence="1 2">
    <name type="scientific">Kouleothrix aurantiaca</name>
    <dbReference type="NCBI Taxonomy" id="186479"/>
    <lineage>
        <taxon>Bacteria</taxon>
        <taxon>Bacillati</taxon>
        <taxon>Chloroflexota</taxon>
        <taxon>Chloroflexia</taxon>
        <taxon>Chloroflexales</taxon>
        <taxon>Roseiflexineae</taxon>
        <taxon>Roseiflexaceae</taxon>
        <taxon>Kouleothrix</taxon>
    </lineage>
</organism>
<evidence type="ECO:0000313" key="1">
    <source>
        <dbReference type="EMBL" id="KPV54807.1"/>
    </source>
</evidence>
<name>A0A0P9FDK4_9CHLR</name>
<gene>
    <name evidence="1" type="ORF">SE17_01375</name>
</gene>
<protein>
    <submittedName>
        <fullName evidence="1">Uncharacterized protein</fullName>
    </submittedName>
</protein>
<proteinExistence type="predicted"/>
<sequence>MSDGGVNHPQQPAASASLGAAWPQNRLAGLLDEAEAIAHLLASTIAEHQDRRTVDGHTGSILITDLRDGIALLVRATTVALWLDAPGDGHGDAAAFPSLLDARAQAGALLHPDRWQSQVELLAGRLVANQALQGDNRTALLELAGELARQLEQVGQAIEARVAGPQRANTAWAVERLLTELEGLEQADQPQPVPIPLLPPWPETMWRIAPDGPAATATIIAVGRQAACDLDRALRRVRQEPASAPAYAQQLVSPIDRSLDAIRRARVVSGVLGFLIHRARYALPSITPVPLVTIAPWAIAGSPLPTLEQTRKALVAQLMATVPASQQRRHTQRVAAGLRRLLAALEEALADIDHQGRACADNQLRAEREADAALASLTHGAAADPRPEPPWRDDDQRAQAYRRRLVTFAQGLWGRVLRIQDGETCLVLVREALDARRWVLLREAVLRQLADLREAGERPTLEELRPRWQARTWWVWNEIEGDSLFSDAVSAAARPVRIRALHDLIRADLVAVCERTVESISEALRDAVVAEQRLRRHSLDPVPWGQAARAVLAEMSAQERPTPPTVCCDCGRPTNNGAYQCRRCDRIEERRYLAGT</sequence>
<comment type="caution">
    <text evidence="1">The sequence shown here is derived from an EMBL/GenBank/DDBJ whole genome shotgun (WGS) entry which is preliminary data.</text>
</comment>